<dbReference type="Gene3D" id="3.40.605.10">
    <property type="entry name" value="Aldehyde Dehydrogenase, Chain A, domain 1"/>
    <property type="match status" value="1"/>
</dbReference>
<feature type="domain" description="Aldehyde dehydrogenase" evidence="2">
    <location>
        <begin position="6"/>
        <end position="424"/>
    </location>
</feature>
<dbReference type="CDD" id="cd07129">
    <property type="entry name" value="ALDH_KGSADH"/>
    <property type="match status" value="1"/>
</dbReference>
<dbReference type="InterPro" id="IPR044151">
    <property type="entry name" value="ALDH_KGSADH"/>
</dbReference>
<evidence type="ECO:0000256" key="1">
    <source>
        <dbReference type="ARBA" id="ARBA00023002"/>
    </source>
</evidence>
<dbReference type="InterPro" id="IPR050740">
    <property type="entry name" value="Aldehyde_DH_Superfamily"/>
</dbReference>
<accession>A0ABP7DBQ6</accession>
<dbReference type="InterPro" id="IPR016163">
    <property type="entry name" value="Ald_DH_C"/>
</dbReference>
<protein>
    <submittedName>
        <fullName evidence="3">Aldehyde dehydrogenase (NADP(+))</fullName>
    </submittedName>
</protein>
<dbReference type="SUPFAM" id="SSF53720">
    <property type="entry name" value="ALDH-like"/>
    <property type="match status" value="1"/>
</dbReference>
<evidence type="ECO:0000313" key="3">
    <source>
        <dbReference type="EMBL" id="GAA3701926.1"/>
    </source>
</evidence>
<reference evidence="4" key="1">
    <citation type="journal article" date="2019" name="Int. J. Syst. Evol. Microbiol.">
        <title>The Global Catalogue of Microorganisms (GCM) 10K type strain sequencing project: providing services to taxonomists for standard genome sequencing and annotation.</title>
        <authorList>
            <consortium name="The Broad Institute Genomics Platform"/>
            <consortium name="The Broad Institute Genome Sequencing Center for Infectious Disease"/>
            <person name="Wu L."/>
            <person name="Ma J."/>
        </authorList>
    </citation>
    <scope>NUCLEOTIDE SEQUENCE [LARGE SCALE GENOMIC DNA]</scope>
    <source>
        <strain evidence="4">JCM 16904</strain>
    </source>
</reference>
<gene>
    <name evidence="3" type="ORF">GCM10022224_079730</name>
</gene>
<keyword evidence="1" id="KW-0560">Oxidoreductase</keyword>
<dbReference type="PANTHER" id="PTHR43353">
    <property type="entry name" value="SUCCINATE-SEMIALDEHYDE DEHYDROGENASE, MITOCHONDRIAL"/>
    <property type="match status" value="1"/>
</dbReference>
<evidence type="ECO:0000313" key="4">
    <source>
        <dbReference type="Proteomes" id="UP001500902"/>
    </source>
</evidence>
<dbReference type="EMBL" id="BAAAZP010000164">
    <property type="protein sequence ID" value="GAA3701926.1"/>
    <property type="molecule type" value="Genomic_DNA"/>
</dbReference>
<dbReference type="InterPro" id="IPR016161">
    <property type="entry name" value="Ald_DH/histidinol_DH"/>
</dbReference>
<dbReference type="PANTHER" id="PTHR43353:SF3">
    <property type="entry name" value="ALDEHYDE DEHYDROGENASE-RELATED"/>
    <property type="match status" value="1"/>
</dbReference>
<keyword evidence="4" id="KW-1185">Reference proteome</keyword>
<comment type="caution">
    <text evidence="3">The sequence shown here is derived from an EMBL/GenBank/DDBJ whole genome shotgun (WGS) entry which is preliminary data.</text>
</comment>
<sequence>MIYGHDPRTGETVGAALPETDSAGVDLIVSAAAAAGAAWRATPAAERAAALESVADALAAHVDELWQLADQETALGEVRLRGEVARTAGQFRLFAEVIRDGGHLEAIIDHADPSTTPPRPDVRRMKHALQGVVAVFAASNFPFAFSVAGGDTASALAAGCPVVVKAHPGHPNTSERVAKLVREALPYPDLLGLVQGMRAGVDLVQHPGVVAAGFTGSVAGGKAIQRLIDEREVPIPFYGELGSVNPVVVLPSASAKEVATGFAASLTLGVGQFCTNPGLMFVPDDDELRNAIVEAVEGTSGGPMLAERIRDGYLGGVERLGELRLLAEGKPGEGSWAVTPKVFTADLDTFAEKLPGIGEECFGPTSIVVTYREISDLRPVLGRLEGSLTATVHSAEPDEAAEVAEVLAKKAGRLIWNGWPTGVAICWAMHHGGPWPAATTSYTSVGATAIGRWLAPTAYQDWPEALLPDELKDANPLSVPRRVDGRLEV</sequence>
<dbReference type="RefSeq" id="WP_344890521.1">
    <property type="nucleotide sequence ID" value="NZ_BAAAZP010000164.1"/>
</dbReference>
<name>A0ABP7DBQ6_9ACTN</name>
<evidence type="ECO:0000259" key="2">
    <source>
        <dbReference type="Pfam" id="PF00171"/>
    </source>
</evidence>
<dbReference type="Pfam" id="PF00171">
    <property type="entry name" value="Aldedh"/>
    <property type="match status" value="1"/>
</dbReference>
<dbReference type="InterPro" id="IPR016162">
    <property type="entry name" value="Ald_DH_N"/>
</dbReference>
<dbReference type="Gene3D" id="3.40.309.10">
    <property type="entry name" value="Aldehyde Dehydrogenase, Chain A, domain 2"/>
    <property type="match status" value="1"/>
</dbReference>
<organism evidence="3 4">
    <name type="scientific">Nonomuraea antimicrobica</name>
    <dbReference type="NCBI Taxonomy" id="561173"/>
    <lineage>
        <taxon>Bacteria</taxon>
        <taxon>Bacillati</taxon>
        <taxon>Actinomycetota</taxon>
        <taxon>Actinomycetes</taxon>
        <taxon>Streptosporangiales</taxon>
        <taxon>Streptosporangiaceae</taxon>
        <taxon>Nonomuraea</taxon>
    </lineage>
</organism>
<proteinExistence type="predicted"/>
<dbReference type="Proteomes" id="UP001500902">
    <property type="component" value="Unassembled WGS sequence"/>
</dbReference>
<dbReference type="InterPro" id="IPR015590">
    <property type="entry name" value="Aldehyde_DH_dom"/>
</dbReference>